<evidence type="ECO:0000313" key="2">
    <source>
        <dbReference type="Proteomes" id="UP000000585"/>
    </source>
</evidence>
<dbReference type="Proteomes" id="UP000000585">
    <property type="component" value="Chromosome"/>
</dbReference>
<dbReference type="KEGG" id="spn:SP_1556"/>
<sequence length="45" mass="5167">MNTDYLPLEKRCLSCLSWKVSAIPYFSEAAKVLCILIIEHAWNPV</sequence>
<reference evidence="1 2" key="1">
    <citation type="journal article" date="2001" name="Science">
        <title>Complete genome sequence of a virulent isolate of Streptococcus pneumoniae.</title>
        <authorList>
            <person name="Tettelin H."/>
            <person name="Nelson K.E."/>
            <person name="Paulsen I.T."/>
            <person name="Eisen J.A."/>
            <person name="Read T.D."/>
            <person name="Peterson S."/>
            <person name="Heidelberg J."/>
            <person name="DeBoy R.T."/>
            <person name="Haft D.H."/>
            <person name="Dodson R.J."/>
            <person name="Durkin A.S."/>
            <person name="Gwinn M."/>
            <person name="Kolonay J.F."/>
            <person name="Nelson W.C."/>
            <person name="Peterson J.D."/>
            <person name="Umayam L.A."/>
            <person name="White O."/>
            <person name="Salzberg S.L."/>
            <person name="Lewis M.R."/>
            <person name="Radune D."/>
            <person name="Holtzapple E."/>
            <person name="Khouri H."/>
            <person name="Wolf A.M."/>
            <person name="Utterback T.R."/>
            <person name="Hansen C.L."/>
            <person name="McDonald L.A."/>
            <person name="Feldblyum T.V."/>
            <person name="Angiuoli S."/>
            <person name="Dickinson T."/>
            <person name="Hickey E.K."/>
            <person name="Holt I.E."/>
            <person name="Loftus B.J."/>
            <person name="Yang F."/>
            <person name="Smith H.O."/>
            <person name="Venter J.C."/>
            <person name="Dougherty B.A."/>
            <person name="Morrison D.A."/>
            <person name="Hollingshead S.K."/>
            <person name="Fraser C.M."/>
        </authorList>
    </citation>
    <scope>NUCLEOTIDE SEQUENCE [LARGE SCALE GENOMIC DNA]</scope>
    <source>
        <strain evidence="2">ATCC BAA-334 / TIGR4</strain>
    </source>
</reference>
<dbReference type="PaxDb" id="170187-SP_1556"/>
<dbReference type="EMBL" id="AE005672">
    <property type="protein sequence ID" value="AAK75643.1"/>
    <property type="molecule type" value="Genomic_DNA"/>
</dbReference>
<dbReference type="EnsemblBacteria" id="AAK75643">
    <property type="protein sequence ID" value="AAK75643"/>
    <property type="gene ID" value="SP_1556"/>
</dbReference>
<accession>A0A0H2UR47</accession>
<proteinExistence type="predicted"/>
<organism evidence="1 2">
    <name type="scientific">Streptococcus pneumoniae serotype 4 (strain ATCC BAA-334 / TIGR4)</name>
    <dbReference type="NCBI Taxonomy" id="170187"/>
    <lineage>
        <taxon>Bacteria</taxon>
        <taxon>Bacillati</taxon>
        <taxon>Bacillota</taxon>
        <taxon>Bacilli</taxon>
        <taxon>Lactobacillales</taxon>
        <taxon>Streptococcaceae</taxon>
        <taxon>Streptococcus</taxon>
    </lineage>
</organism>
<name>A0A0H2UR47_STRPN</name>
<evidence type="ECO:0000313" key="1">
    <source>
        <dbReference type="EMBL" id="AAK75643.1"/>
    </source>
</evidence>
<dbReference type="AlphaFoldDB" id="A0A0H2UR47"/>
<keyword evidence="2" id="KW-1185">Reference proteome</keyword>
<protein>
    <submittedName>
        <fullName evidence="1">Uncharacterized protein</fullName>
    </submittedName>
</protein>
<gene>
    <name evidence="1" type="ordered locus">SP_1556</name>
</gene>